<dbReference type="PROSITE" id="PS50089">
    <property type="entry name" value="ZF_RING_2"/>
    <property type="match status" value="1"/>
</dbReference>
<dbReference type="SMART" id="SM00184">
    <property type="entry name" value="RING"/>
    <property type="match status" value="1"/>
</dbReference>
<dbReference type="InterPro" id="IPR001841">
    <property type="entry name" value="Znf_RING"/>
</dbReference>
<sequence>MPWGRKMCITINFVFSECGHKATFVRSCQEDFSLCGNMVTDPLVSTHADFCNGCFMLPDPRISVAREHRPENSSIDLMTELYQMRHVEDETMDLQVRLQDLPLPDDVQDPSYRSSIFRAMCLLPRDSLDLLFIMVNQRLIPDFWLCVLNGEFPSPLIRRSILHLRQILILNLALHRSRTTLSKTEWYIAMGYELFYQVDSTSSDDDCGICRQPLNEIGEEGVPVRTQCNHAFHLKCLGEWIDVSPHSDCPACREVILKTLEPIHDTPARGPHPEWLVSLFPPAPQVAPNIPTLLAQELAHLESDIENARLRVLEADQNLTALEAELQVSRADFSGAENLSNEYIHTASEHIIRNLTGMSSAAEFVRYQSQVRLHRMSLTRFEMVTQRLGERKREVERSNDHAQTRYRPTTLALTEIFLSSDEFGQFVTEKLLDALNTRLLSTSSFSPQAYFHGARHSRTTDLGIEKIHLMS</sequence>
<dbReference type="Proteomes" id="UP000297299">
    <property type="component" value="Unassembled WGS sequence"/>
</dbReference>
<proteinExistence type="predicted"/>
<evidence type="ECO:0000313" key="8">
    <source>
        <dbReference type="Proteomes" id="UP000297299"/>
    </source>
</evidence>
<name>A0A4Y8D9E2_9HELO</name>
<evidence type="ECO:0000256" key="4">
    <source>
        <dbReference type="PROSITE-ProRule" id="PRU00175"/>
    </source>
</evidence>
<protein>
    <recommendedName>
        <fullName evidence="6">RING-type domain-containing protein</fullName>
    </recommendedName>
</protein>
<evidence type="ECO:0000256" key="1">
    <source>
        <dbReference type="ARBA" id="ARBA00022723"/>
    </source>
</evidence>
<evidence type="ECO:0000256" key="2">
    <source>
        <dbReference type="ARBA" id="ARBA00022771"/>
    </source>
</evidence>
<feature type="coiled-coil region" evidence="5">
    <location>
        <begin position="298"/>
        <end position="332"/>
    </location>
</feature>
<keyword evidence="8" id="KW-1185">Reference proteome</keyword>
<evidence type="ECO:0000256" key="3">
    <source>
        <dbReference type="ARBA" id="ARBA00022833"/>
    </source>
</evidence>
<dbReference type="OrthoDB" id="3525935at2759"/>
<keyword evidence="1" id="KW-0479">Metal-binding</keyword>
<dbReference type="PANTHER" id="PTHR45969:SF69">
    <property type="entry name" value="FINGER DOMAIN PROTEIN, PUTATIVE (AFU_ORTHOLOGUE AFUA_3G12190)-RELATED"/>
    <property type="match status" value="1"/>
</dbReference>
<reference evidence="7 8" key="1">
    <citation type="submission" date="2017-11" db="EMBL/GenBank/DDBJ databases">
        <title>Comparative genomics of Botrytis spp.</title>
        <authorList>
            <person name="Valero-Jimenez C.A."/>
            <person name="Tapia P."/>
            <person name="Veloso J."/>
            <person name="Silva-Moreno E."/>
            <person name="Staats M."/>
            <person name="Valdes J.H."/>
            <person name="Van Kan J.A.L."/>
        </authorList>
    </citation>
    <scope>NUCLEOTIDE SEQUENCE [LARGE SCALE GENOMIC DNA]</scope>
    <source>
        <strain evidence="7 8">MUCL2830</strain>
    </source>
</reference>
<dbReference type="Pfam" id="PF13639">
    <property type="entry name" value="zf-RING_2"/>
    <property type="match status" value="1"/>
</dbReference>
<keyword evidence="5" id="KW-0175">Coiled coil</keyword>
<keyword evidence="2 4" id="KW-0863">Zinc-finger</keyword>
<evidence type="ECO:0000256" key="5">
    <source>
        <dbReference type="SAM" id="Coils"/>
    </source>
</evidence>
<feature type="domain" description="RING-type" evidence="6">
    <location>
        <begin position="207"/>
        <end position="253"/>
    </location>
</feature>
<dbReference type="GO" id="GO:0008270">
    <property type="term" value="F:zinc ion binding"/>
    <property type="evidence" value="ECO:0007669"/>
    <property type="project" value="UniProtKB-KW"/>
</dbReference>
<evidence type="ECO:0000259" key="6">
    <source>
        <dbReference type="PROSITE" id="PS50089"/>
    </source>
</evidence>
<dbReference type="InterPro" id="IPR013083">
    <property type="entry name" value="Znf_RING/FYVE/PHD"/>
</dbReference>
<organism evidence="7 8">
    <name type="scientific">Botryotinia calthae</name>
    <dbReference type="NCBI Taxonomy" id="38488"/>
    <lineage>
        <taxon>Eukaryota</taxon>
        <taxon>Fungi</taxon>
        <taxon>Dikarya</taxon>
        <taxon>Ascomycota</taxon>
        <taxon>Pezizomycotina</taxon>
        <taxon>Leotiomycetes</taxon>
        <taxon>Helotiales</taxon>
        <taxon>Sclerotiniaceae</taxon>
        <taxon>Botryotinia</taxon>
    </lineage>
</organism>
<dbReference type="GO" id="GO:0016567">
    <property type="term" value="P:protein ubiquitination"/>
    <property type="evidence" value="ECO:0007669"/>
    <property type="project" value="TreeGrafter"/>
</dbReference>
<keyword evidence="3" id="KW-0862">Zinc</keyword>
<comment type="caution">
    <text evidence="7">The sequence shown here is derived from an EMBL/GenBank/DDBJ whole genome shotgun (WGS) entry which is preliminary data.</text>
</comment>
<dbReference type="AlphaFoldDB" id="A0A4Y8D9E2"/>
<gene>
    <name evidence="7" type="ORF">BOTCAL_0065g00040</name>
</gene>
<dbReference type="SMART" id="SM01197">
    <property type="entry name" value="FANCL_C"/>
    <property type="match status" value="1"/>
</dbReference>
<dbReference type="EMBL" id="PHWZ01000065">
    <property type="protein sequence ID" value="TEY75104.1"/>
    <property type="molecule type" value="Genomic_DNA"/>
</dbReference>
<dbReference type="SUPFAM" id="SSF57850">
    <property type="entry name" value="RING/U-box"/>
    <property type="match status" value="1"/>
</dbReference>
<dbReference type="Gene3D" id="3.30.40.10">
    <property type="entry name" value="Zinc/RING finger domain, C3HC4 (zinc finger)"/>
    <property type="match status" value="1"/>
</dbReference>
<accession>A0A4Y8D9E2</accession>
<dbReference type="GO" id="GO:0061630">
    <property type="term" value="F:ubiquitin protein ligase activity"/>
    <property type="evidence" value="ECO:0007669"/>
    <property type="project" value="TreeGrafter"/>
</dbReference>
<dbReference type="PANTHER" id="PTHR45969">
    <property type="entry name" value="RING ZINC FINGER PROTEIN-RELATED"/>
    <property type="match status" value="1"/>
</dbReference>
<dbReference type="STRING" id="38488.A0A4Y8D9E2"/>
<evidence type="ECO:0000313" key="7">
    <source>
        <dbReference type="EMBL" id="TEY75104.1"/>
    </source>
</evidence>